<comment type="caution">
    <text evidence="2">The sequence shown here is derived from an EMBL/GenBank/DDBJ whole genome shotgun (WGS) entry which is preliminary data.</text>
</comment>
<gene>
    <name evidence="2" type="ORF">MMEN_LOCUS13026</name>
</gene>
<dbReference type="Proteomes" id="UP000677803">
    <property type="component" value="Unassembled WGS sequence"/>
</dbReference>
<dbReference type="AlphaFoldDB" id="A0A8S4B9Z6"/>
<sequence length="126" mass="13911">MSSKTNVAQPRPFVATTLSNEWTSGICDCFQDPLHCLFATACFPCFACMTAREAGECLCLPLLDAFGCIPPMTTAIRVSIRQRYGIEGTIFNDVLHAFFCGPCSWCQISREMKNRKNPITITSTTA</sequence>
<keyword evidence="3" id="KW-1185">Reference proteome</keyword>
<evidence type="ECO:0000256" key="1">
    <source>
        <dbReference type="ARBA" id="ARBA00009024"/>
    </source>
</evidence>
<dbReference type="EMBL" id="CAJRST010014446">
    <property type="protein sequence ID" value="CAG5929400.1"/>
    <property type="molecule type" value="Genomic_DNA"/>
</dbReference>
<evidence type="ECO:0000313" key="3">
    <source>
        <dbReference type="Proteomes" id="UP000677803"/>
    </source>
</evidence>
<name>A0A8S4B9Z6_9TELE</name>
<dbReference type="OrthoDB" id="1045822at2759"/>
<protein>
    <submittedName>
        <fullName evidence="2">(Atlantic silverside) hypothetical protein</fullName>
    </submittedName>
</protein>
<dbReference type="Pfam" id="PF04749">
    <property type="entry name" value="PLAC8"/>
    <property type="match status" value="1"/>
</dbReference>
<accession>A0A8S4B9Z6</accession>
<proteinExistence type="inferred from homology"/>
<reference evidence="2" key="1">
    <citation type="submission" date="2021-05" db="EMBL/GenBank/DDBJ databases">
        <authorList>
            <person name="Tigano A."/>
        </authorList>
    </citation>
    <scope>NUCLEOTIDE SEQUENCE</scope>
</reference>
<dbReference type="NCBIfam" id="TIGR01571">
    <property type="entry name" value="A_thal_Cys_rich"/>
    <property type="match status" value="1"/>
</dbReference>
<dbReference type="InterPro" id="IPR006461">
    <property type="entry name" value="PLAC_motif_containing"/>
</dbReference>
<dbReference type="PANTHER" id="PTHR15907">
    <property type="entry name" value="DUF614 FAMILY PROTEIN-RELATED"/>
    <property type="match status" value="1"/>
</dbReference>
<evidence type="ECO:0000313" key="2">
    <source>
        <dbReference type="EMBL" id="CAG5929400.1"/>
    </source>
</evidence>
<organism evidence="2 3">
    <name type="scientific">Menidia menidia</name>
    <name type="common">Atlantic silverside</name>
    <dbReference type="NCBI Taxonomy" id="238744"/>
    <lineage>
        <taxon>Eukaryota</taxon>
        <taxon>Metazoa</taxon>
        <taxon>Chordata</taxon>
        <taxon>Craniata</taxon>
        <taxon>Vertebrata</taxon>
        <taxon>Euteleostomi</taxon>
        <taxon>Actinopterygii</taxon>
        <taxon>Neopterygii</taxon>
        <taxon>Teleostei</taxon>
        <taxon>Neoteleostei</taxon>
        <taxon>Acanthomorphata</taxon>
        <taxon>Ovalentaria</taxon>
        <taxon>Atherinomorphae</taxon>
        <taxon>Atheriniformes</taxon>
        <taxon>Atherinopsidae</taxon>
        <taxon>Menidiinae</taxon>
        <taxon>Menidia</taxon>
    </lineage>
</organism>
<comment type="similarity">
    <text evidence="1">Belongs to the cornifelin family.</text>
</comment>